<dbReference type="EMBL" id="JARQWQ010000004">
    <property type="protein sequence ID" value="KAK2572191.1"/>
    <property type="molecule type" value="Genomic_DNA"/>
</dbReference>
<organism evidence="1 2">
    <name type="scientific">Acropora cervicornis</name>
    <name type="common">Staghorn coral</name>
    <dbReference type="NCBI Taxonomy" id="6130"/>
    <lineage>
        <taxon>Eukaryota</taxon>
        <taxon>Metazoa</taxon>
        <taxon>Cnidaria</taxon>
        <taxon>Anthozoa</taxon>
        <taxon>Hexacorallia</taxon>
        <taxon>Scleractinia</taxon>
        <taxon>Astrocoeniina</taxon>
        <taxon>Acroporidae</taxon>
        <taxon>Acropora</taxon>
    </lineage>
</organism>
<proteinExistence type="predicted"/>
<keyword evidence="2" id="KW-1185">Reference proteome</keyword>
<dbReference type="Proteomes" id="UP001249851">
    <property type="component" value="Unassembled WGS sequence"/>
</dbReference>
<name>A0AAD9VF48_ACRCE</name>
<evidence type="ECO:0000313" key="1">
    <source>
        <dbReference type="EMBL" id="KAK2572191.1"/>
    </source>
</evidence>
<reference evidence="1" key="1">
    <citation type="journal article" date="2023" name="G3 (Bethesda)">
        <title>Whole genome assembly and annotation of the endangered Caribbean coral Acropora cervicornis.</title>
        <authorList>
            <person name="Selwyn J.D."/>
            <person name="Vollmer S.V."/>
        </authorList>
    </citation>
    <scope>NUCLEOTIDE SEQUENCE</scope>
    <source>
        <strain evidence="1">K2</strain>
    </source>
</reference>
<reference evidence="1" key="2">
    <citation type="journal article" date="2023" name="Science">
        <title>Genomic signatures of disease resistance in endangered staghorn corals.</title>
        <authorList>
            <person name="Vollmer S.V."/>
            <person name="Selwyn J.D."/>
            <person name="Despard B.A."/>
            <person name="Roesel C.L."/>
        </authorList>
    </citation>
    <scope>NUCLEOTIDE SEQUENCE</scope>
    <source>
        <strain evidence="1">K2</strain>
    </source>
</reference>
<evidence type="ECO:0000313" key="2">
    <source>
        <dbReference type="Proteomes" id="UP001249851"/>
    </source>
</evidence>
<dbReference type="AlphaFoldDB" id="A0AAD9VF48"/>
<sequence>MGNRNGSPQTTPFSMHHRLHAGLLSGTLPAHRCNPNLMAPQNAWFRRPLSWATILTYETCQEQLEISSKSATQPQVQDHTTNVQARKCHRLLYQLYQRQKL</sequence>
<comment type="caution">
    <text evidence="1">The sequence shown here is derived from an EMBL/GenBank/DDBJ whole genome shotgun (WGS) entry which is preliminary data.</text>
</comment>
<accession>A0AAD9VF48</accession>
<protein>
    <submittedName>
        <fullName evidence="1">Uncharacterized protein</fullName>
    </submittedName>
</protein>
<gene>
    <name evidence="1" type="ORF">P5673_002402</name>
</gene>